<keyword evidence="2" id="KW-1185">Reference proteome</keyword>
<proteinExistence type="predicted"/>
<dbReference type="RefSeq" id="WP_220201555.1">
    <property type="nucleotide sequence ID" value="NZ_BNJK01000001.1"/>
</dbReference>
<reference evidence="1" key="1">
    <citation type="submission" date="2020-10" db="EMBL/GenBank/DDBJ databases">
        <title>Taxonomic study of unclassified bacteria belonging to the class Ktedonobacteria.</title>
        <authorList>
            <person name="Yabe S."/>
            <person name="Wang C.M."/>
            <person name="Zheng Y."/>
            <person name="Sakai Y."/>
            <person name="Cavaletti L."/>
            <person name="Monciardini P."/>
            <person name="Donadio S."/>
        </authorList>
    </citation>
    <scope>NUCLEOTIDE SEQUENCE</scope>
    <source>
        <strain evidence="1">ID150040</strain>
    </source>
</reference>
<dbReference type="AlphaFoldDB" id="A0A8J3IJ52"/>
<evidence type="ECO:0000313" key="2">
    <source>
        <dbReference type="Proteomes" id="UP000597444"/>
    </source>
</evidence>
<accession>A0A8J3IJ52</accession>
<protein>
    <submittedName>
        <fullName evidence="1">Uncharacterized protein</fullName>
    </submittedName>
</protein>
<dbReference type="EMBL" id="BNJK01000001">
    <property type="protein sequence ID" value="GHO90606.1"/>
    <property type="molecule type" value="Genomic_DNA"/>
</dbReference>
<name>A0A8J3IJ52_9CHLR</name>
<comment type="caution">
    <text evidence="1">The sequence shown here is derived from an EMBL/GenBank/DDBJ whole genome shotgun (WGS) entry which is preliminary data.</text>
</comment>
<organism evidence="1 2">
    <name type="scientific">Reticulibacter mediterranei</name>
    <dbReference type="NCBI Taxonomy" id="2778369"/>
    <lineage>
        <taxon>Bacteria</taxon>
        <taxon>Bacillati</taxon>
        <taxon>Chloroflexota</taxon>
        <taxon>Ktedonobacteria</taxon>
        <taxon>Ktedonobacterales</taxon>
        <taxon>Reticulibacteraceae</taxon>
        <taxon>Reticulibacter</taxon>
    </lineage>
</organism>
<evidence type="ECO:0000313" key="1">
    <source>
        <dbReference type="EMBL" id="GHO90606.1"/>
    </source>
</evidence>
<sequence length="74" mass="8283">MQVQINVKGHLALFWQEWFEELQITHLEDGTSLLTGSLQDQAALYGVLWKLREQGIALLAFKSGPCLTHVSCLG</sequence>
<gene>
    <name evidence="1" type="ORF">KSF_006540</name>
</gene>
<dbReference type="Proteomes" id="UP000597444">
    <property type="component" value="Unassembled WGS sequence"/>
</dbReference>